<dbReference type="STRING" id="84029.CROST_42240"/>
<proteinExistence type="predicted"/>
<gene>
    <name evidence="1" type="ORF">CROST_016890</name>
</gene>
<dbReference type="Proteomes" id="UP000190951">
    <property type="component" value="Chromosome"/>
</dbReference>
<dbReference type="AlphaFoldDB" id="A0A1S8L0I7"/>
<keyword evidence="2" id="KW-1185">Reference proteome</keyword>
<evidence type="ECO:0000313" key="1">
    <source>
        <dbReference type="EMBL" id="URZ10973.1"/>
    </source>
</evidence>
<name>A0A1S8L0I7_9CLOT</name>
<reference evidence="1 2" key="1">
    <citation type="submission" date="2022-04" db="EMBL/GenBank/DDBJ databases">
        <title>Genome sequence of C. roseum typestrain.</title>
        <authorList>
            <person name="Poehlein A."/>
            <person name="Schoch T."/>
            <person name="Duerre P."/>
            <person name="Daniel R."/>
        </authorList>
    </citation>
    <scope>NUCLEOTIDE SEQUENCE [LARGE SCALE GENOMIC DNA]</scope>
    <source>
        <strain evidence="1 2">DSM 7320</strain>
    </source>
</reference>
<dbReference type="KEGG" id="crw:CROST_016890"/>
<evidence type="ECO:0000313" key="2">
    <source>
        <dbReference type="Proteomes" id="UP000190951"/>
    </source>
</evidence>
<dbReference type="EMBL" id="CP096983">
    <property type="protein sequence ID" value="URZ10973.1"/>
    <property type="molecule type" value="Genomic_DNA"/>
</dbReference>
<dbReference type="RefSeq" id="WP_077836265.1">
    <property type="nucleotide sequence ID" value="NZ_CP096983.1"/>
</dbReference>
<accession>A0A1S8L0I7</accession>
<sequence length="82" mass="9604">MAFFRYSDSEIIDKMPHIGDVVVKSRGEVKDTFLIVKEYECFFLGVAQRLKFRECFSKASFALSEFKIERKEKSKEEVILNA</sequence>
<protein>
    <submittedName>
        <fullName evidence="1">Uncharacterized protein</fullName>
    </submittedName>
</protein>
<organism evidence="1 2">
    <name type="scientific">Clostridium felsineum</name>
    <dbReference type="NCBI Taxonomy" id="36839"/>
    <lineage>
        <taxon>Bacteria</taxon>
        <taxon>Bacillati</taxon>
        <taxon>Bacillota</taxon>
        <taxon>Clostridia</taxon>
        <taxon>Eubacteriales</taxon>
        <taxon>Clostridiaceae</taxon>
        <taxon>Clostridium</taxon>
    </lineage>
</organism>